<gene>
    <name evidence="2" type="ORF">BCR33DRAFT_720271</name>
</gene>
<dbReference type="InterPro" id="IPR003034">
    <property type="entry name" value="SAP_dom"/>
</dbReference>
<dbReference type="AlphaFoldDB" id="A0A1Y2BW72"/>
<keyword evidence="3" id="KW-1185">Reference proteome</keyword>
<evidence type="ECO:0000313" key="2">
    <source>
        <dbReference type="EMBL" id="ORY39001.1"/>
    </source>
</evidence>
<evidence type="ECO:0000313" key="3">
    <source>
        <dbReference type="Proteomes" id="UP000193642"/>
    </source>
</evidence>
<dbReference type="SUPFAM" id="SSF68906">
    <property type="entry name" value="SAP domain"/>
    <property type="match status" value="1"/>
</dbReference>
<accession>A0A1Y2BW72</accession>
<name>A0A1Y2BW72_9FUNG</name>
<reference evidence="2 3" key="1">
    <citation type="submission" date="2016-07" db="EMBL/GenBank/DDBJ databases">
        <title>Pervasive Adenine N6-methylation of Active Genes in Fungi.</title>
        <authorList>
            <consortium name="DOE Joint Genome Institute"/>
            <person name="Mondo S.J."/>
            <person name="Dannebaum R.O."/>
            <person name="Kuo R.C."/>
            <person name="Labutti K."/>
            <person name="Haridas S."/>
            <person name="Kuo A."/>
            <person name="Salamov A."/>
            <person name="Ahrendt S.R."/>
            <person name="Lipzen A."/>
            <person name="Sullivan W."/>
            <person name="Andreopoulos W.B."/>
            <person name="Clum A."/>
            <person name="Lindquist E."/>
            <person name="Daum C."/>
            <person name="Ramamoorthy G.K."/>
            <person name="Gryganskyi A."/>
            <person name="Culley D."/>
            <person name="Magnuson J.K."/>
            <person name="James T.Y."/>
            <person name="O'Malley M.A."/>
            <person name="Stajich J.E."/>
            <person name="Spatafora J.W."/>
            <person name="Visel A."/>
            <person name="Grigoriev I.V."/>
        </authorList>
    </citation>
    <scope>NUCLEOTIDE SEQUENCE [LARGE SCALE GENOMIC DNA]</scope>
    <source>
        <strain evidence="2 3">JEL800</strain>
    </source>
</reference>
<protein>
    <recommendedName>
        <fullName evidence="1">SAP domain-containing protein</fullName>
    </recommendedName>
</protein>
<dbReference type="OrthoDB" id="10478128at2759"/>
<dbReference type="PROSITE" id="PS50800">
    <property type="entry name" value="SAP"/>
    <property type="match status" value="1"/>
</dbReference>
<dbReference type="Proteomes" id="UP000193642">
    <property type="component" value="Unassembled WGS sequence"/>
</dbReference>
<sequence length="233" mass="25892">MHAPLQAHMLPGQSQGPGVPTTFVVDYHGYTLNDLRLFCQSQGLTMSGTKPHLIEDLMEHRESVDNGLRRGLFGVISLSLDCGSDFVAWALIQTPALRRGNQDNATFILHACGYEPLSTFNRTPTSFAAQLHRIIENAWTRIPLDSMSLQRVCLVEEQSLRRTFHNAIPESIQGSYDCSLLLVGLFVGIRGNQDTIVAVMNPLKVSIELELGATPEQEVSRMGVLCKFNKLFH</sequence>
<feature type="domain" description="SAP" evidence="1">
    <location>
        <begin position="27"/>
        <end position="61"/>
    </location>
</feature>
<evidence type="ECO:0000259" key="1">
    <source>
        <dbReference type="PROSITE" id="PS50800"/>
    </source>
</evidence>
<proteinExistence type="predicted"/>
<dbReference type="InterPro" id="IPR036361">
    <property type="entry name" value="SAP_dom_sf"/>
</dbReference>
<comment type="caution">
    <text evidence="2">The sequence shown here is derived from an EMBL/GenBank/DDBJ whole genome shotgun (WGS) entry which is preliminary data.</text>
</comment>
<dbReference type="EMBL" id="MCGO01000041">
    <property type="protein sequence ID" value="ORY39001.1"/>
    <property type="molecule type" value="Genomic_DNA"/>
</dbReference>
<organism evidence="2 3">
    <name type="scientific">Rhizoclosmatium globosum</name>
    <dbReference type="NCBI Taxonomy" id="329046"/>
    <lineage>
        <taxon>Eukaryota</taxon>
        <taxon>Fungi</taxon>
        <taxon>Fungi incertae sedis</taxon>
        <taxon>Chytridiomycota</taxon>
        <taxon>Chytridiomycota incertae sedis</taxon>
        <taxon>Chytridiomycetes</taxon>
        <taxon>Chytridiales</taxon>
        <taxon>Chytriomycetaceae</taxon>
        <taxon>Rhizoclosmatium</taxon>
    </lineage>
</organism>